<evidence type="ECO:0000313" key="5">
    <source>
        <dbReference type="EMBL" id="CAF3837742.1"/>
    </source>
</evidence>
<protein>
    <submittedName>
        <fullName evidence="3">Uncharacterized protein</fullName>
    </submittedName>
</protein>
<evidence type="ECO:0000313" key="2">
    <source>
        <dbReference type="EMBL" id="CAF0798376.1"/>
    </source>
</evidence>
<dbReference type="Proteomes" id="UP000681722">
    <property type="component" value="Unassembled WGS sequence"/>
</dbReference>
<proteinExistence type="predicted"/>
<organism evidence="3 6">
    <name type="scientific">Didymodactylos carnosus</name>
    <dbReference type="NCBI Taxonomy" id="1234261"/>
    <lineage>
        <taxon>Eukaryota</taxon>
        <taxon>Metazoa</taxon>
        <taxon>Spiralia</taxon>
        <taxon>Gnathifera</taxon>
        <taxon>Rotifera</taxon>
        <taxon>Eurotatoria</taxon>
        <taxon>Bdelloidea</taxon>
        <taxon>Philodinida</taxon>
        <taxon>Philodinidae</taxon>
        <taxon>Didymodactylos</taxon>
    </lineage>
</organism>
<dbReference type="EMBL" id="CAJNOK010001190">
    <property type="protein sequence ID" value="CAF0798376.1"/>
    <property type="molecule type" value="Genomic_DNA"/>
</dbReference>
<name>A0A814LWG6_9BILA</name>
<sequence length="268" mass="30468">MSASASEFREKSLVKIILVFKVVILFWANQTVWSLINVPSLATTVFLPKDPSVSPFYDPYVEAILHMDTITLMKIPVMNDDEFMLKLTKGVDNMTGLLTQNPIFDDKLHNQLVSQRIIERQWEELVTSTPMTIILFFQALATQAQSTQRVVVYKFVAVINALQDDGVLFGEAEREFFIPLLVETTGIIDRASLSGLLIIQTNAERETLLKQLAQDTLATSAKVSRLAQTHTLETSAKVLKSAQIRNPQYDERNVARQFEYYLNLFDYL</sequence>
<comment type="caution">
    <text evidence="3">The sequence shown here is derived from an EMBL/GenBank/DDBJ whole genome shotgun (WGS) entry which is preliminary data.</text>
</comment>
<evidence type="ECO:0000313" key="4">
    <source>
        <dbReference type="EMBL" id="CAF3581569.1"/>
    </source>
</evidence>
<dbReference type="OrthoDB" id="10375906at2759"/>
<dbReference type="Proteomes" id="UP000663829">
    <property type="component" value="Unassembled WGS sequence"/>
</dbReference>
<dbReference type="EMBL" id="CAJOBC010004701">
    <property type="protein sequence ID" value="CAF3837742.1"/>
    <property type="molecule type" value="Genomic_DNA"/>
</dbReference>
<dbReference type="EMBL" id="CAJOBA010001190">
    <property type="protein sequence ID" value="CAF3581569.1"/>
    <property type="molecule type" value="Genomic_DNA"/>
</dbReference>
<dbReference type="AlphaFoldDB" id="A0A814LWG6"/>
<gene>
    <name evidence="3" type="ORF">GPM918_LOCUS17252</name>
    <name evidence="2" type="ORF">OVA965_LOCUS4511</name>
    <name evidence="5" type="ORF">SRO942_LOCUS17253</name>
    <name evidence="4" type="ORF">TMI583_LOCUS4509</name>
</gene>
<evidence type="ECO:0000256" key="1">
    <source>
        <dbReference type="SAM" id="Phobius"/>
    </source>
</evidence>
<keyword evidence="1" id="KW-1133">Transmembrane helix</keyword>
<accession>A0A814LWG6</accession>
<dbReference type="EMBL" id="CAJNOQ010004699">
    <property type="protein sequence ID" value="CAF1070568.1"/>
    <property type="molecule type" value="Genomic_DNA"/>
</dbReference>
<feature type="transmembrane region" description="Helical" evidence="1">
    <location>
        <begin position="12"/>
        <end position="28"/>
    </location>
</feature>
<dbReference type="Proteomes" id="UP000682733">
    <property type="component" value="Unassembled WGS sequence"/>
</dbReference>
<evidence type="ECO:0000313" key="6">
    <source>
        <dbReference type="Proteomes" id="UP000663829"/>
    </source>
</evidence>
<keyword evidence="6" id="KW-1185">Reference proteome</keyword>
<reference evidence="3" key="1">
    <citation type="submission" date="2021-02" db="EMBL/GenBank/DDBJ databases">
        <authorList>
            <person name="Nowell W R."/>
        </authorList>
    </citation>
    <scope>NUCLEOTIDE SEQUENCE</scope>
</reference>
<keyword evidence="1" id="KW-0472">Membrane</keyword>
<dbReference type="Proteomes" id="UP000677228">
    <property type="component" value="Unassembled WGS sequence"/>
</dbReference>
<keyword evidence="1" id="KW-0812">Transmembrane</keyword>
<evidence type="ECO:0000313" key="3">
    <source>
        <dbReference type="EMBL" id="CAF1070568.1"/>
    </source>
</evidence>